<reference evidence="1" key="1">
    <citation type="journal article" date="2025" name="Int. J. Syst. Evol. Microbiol.">
        <title>Streptomyces citrinus sp. nov., with yellow diffusible pigment.</title>
        <authorList>
            <person name="He Y."/>
            <person name="Yang E."/>
            <person name="Xu J."/>
            <person name="Sun Y."/>
            <person name="Sun L."/>
        </authorList>
    </citation>
    <scope>NUCLEOTIDE SEQUENCE</scope>
    <source>
        <strain evidence="1">Q6</strain>
    </source>
</reference>
<protein>
    <submittedName>
        <fullName evidence="1">Carotenoid oxygenase family protein</fullName>
    </submittedName>
</protein>
<sequence length="478" mass="52436">MDGQGNSAGGGNPYLRGLFAPVREEVTAHRLSVTGRIPEGLDGRYLRNGPNPLDIDDPAAYHWFSGPGMVHGVRLRDGRAEWYRNRWVRSDATAALLGEKAIHGPRHLDMDYAPNTHVLNFAGRCLATVEGGPLPYELDGDLATIGPYDFQGTLPGGFAAHTTLDPVSGELHAVAYCWAYPYVQYLVVGVDGRVRRCVNVPVEGRPMMHDFSLTASYVLLYDLPVVFNAELATSPSSLPYIWDPERTPRLGVLPRKGRAEDIRWLEVEPCFVFHPMNAYEDGAGLITVHLVRYDRMFGSLDSRGPDETPPKFVRWTVDLTAGTVREDQLDERAVEFPRVDPRRETGAHRYGYGVLEPEDGYGGAGRARRHLLTPSSPAPELAQVGLGIVKFDLERGGSEVHLFHPDGDVGEGVFVPSSAGSAEDDGWVLAYTFDPDRGATDLVILSAQDLSGGPVARVHLPVRVPVGFHGNWVPDRES</sequence>
<name>A0ACD5AAX9_9ACTN</name>
<organism evidence="1 2">
    <name type="scientific">Streptomyces citrinus</name>
    <dbReference type="NCBI Taxonomy" id="3118173"/>
    <lineage>
        <taxon>Bacteria</taxon>
        <taxon>Bacillati</taxon>
        <taxon>Actinomycetota</taxon>
        <taxon>Actinomycetes</taxon>
        <taxon>Kitasatosporales</taxon>
        <taxon>Streptomycetaceae</taxon>
        <taxon>Streptomyces</taxon>
    </lineage>
</organism>
<evidence type="ECO:0000313" key="1">
    <source>
        <dbReference type="EMBL" id="WWQ64376.1"/>
    </source>
</evidence>
<proteinExistence type="predicted"/>
<gene>
    <name evidence="1" type="ORF">V2W30_14170</name>
</gene>
<dbReference type="Proteomes" id="UP001432251">
    <property type="component" value="Chromosome"/>
</dbReference>
<evidence type="ECO:0000313" key="2">
    <source>
        <dbReference type="Proteomes" id="UP001432251"/>
    </source>
</evidence>
<accession>A0ACD5AAX9</accession>
<keyword evidence="2" id="KW-1185">Reference proteome</keyword>
<dbReference type="EMBL" id="CP146022">
    <property type="protein sequence ID" value="WWQ64376.1"/>
    <property type="molecule type" value="Genomic_DNA"/>
</dbReference>